<organism evidence="1 2">
    <name type="scientific">Dryobates pubescens</name>
    <name type="common">Downy woodpecker</name>
    <name type="synonym">Picoides pubescens</name>
    <dbReference type="NCBI Taxonomy" id="118200"/>
    <lineage>
        <taxon>Eukaryota</taxon>
        <taxon>Metazoa</taxon>
        <taxon>Chordata</taxon>
        <taxon>Craniata</taxon>
        <taxon>Vertebrata</taxon>
        <taxon>Euteleostomi</taxon>
        <taxon>Archelosauria</taxon>
        <taxon>Archosauria</taxon>
        <taxon>Dinosauria</taxon>
        <taxon>Saurischia</taxon>
        <taxon>Theropoda</taxon>
        <taxon>Coelurosauria</taxon>
        <taxon>Aves</taxon>
        <taxon>Neognathae</taxon>
        <taxon>Neoaves</taxon>
        <taxon>Telluraves</taxon>
        <taxon>Coraciimorphae</taxon>
        <taxon>Piciformes</taxon>
        <taxon>Picidae</taxon>
        <taxon>Dryobates</taxon>
    </lineage>
</organism>
<sequence>LTAKAVQGTSLALECIDHVHGRHRLSLGVLGVGHSITDHVLQEDLQHSASLFVDEARNTLDTAAPSQATDGGLRDALDVVAQRFAVTLSASFAEPFPAFA</sequence>
<gene>
    <name evidence="1" type="ORF">N307_06745</name>
</gene>
<dbReference type="STRING" id="118200.A0A093GG14"/>
<accession>A0A093GG14</accession>
<dbReference type="Proteomes" id="UP000053875">
    <property type="component" value="Unassembled WGS sequence"/>
</dbReference>
<protein>
    <submittedName>
        <fullName evidence="1">Uncharacterized protein</fullName>
    </submittedName>
</protein>
<proteinExistence type="predicted"/>
<evidence type="ECO:0000313" key="1">
    <source>
        <dbReference type="EMBL" id="KFV65832.1"/>
    </source>
</evidence>
<reference evidence="1 2" key="1">
    <citation type="submission" date="2014-04" db="EMBL/GenBank/DDBJ databases">
        <title>Genome evolution of avian class.</title>
        <authorList>
            <person name="Zhang G."/>
            <person name="Li C."/>
        </authorList>
    </citation>
    <scope>NUCLEOTIDE SEQUENCE [LARGE SCALE GENOMIC DNA]</scope>
    <source>
        <strain evidence="1">BGI_N307</strain>
    </source>
</reference>
<evidence type="ECO:0000313" key="2">
    <source>
        <dbReference type="Proteomes" id="UP000053875"/>
    </source>
</evidence>
<feature type="non-terminal residue" evidence="1">
    <location>
        <position position="1"/>
    </location>
</feature>
<keyword evidence="2" id="KW-1185">Reference proteome</keyword>
<dbReference type="EMBL" id="KL215643">
    <property type="protein sequence ID" value="KFV65832.1"/>
    <property type="molecule type" value="Genomic_DNA"/>
</dbReference>
<name>A0A093GG14_DRYPU</name>
<dbReference type="AlphaFoldDB" id="A0A093GG14"/>
<feature type="non-terminal residue" evidence="1">
    <location>
        <position position="100"/>
    </location>
</feature>